<dbReference type="Gene3D" id="3.40.50.12080">
    <property type="match status" value="1"/>
</dbReference>
<reference evidence="2 3" key="1">
    <citation type="submission" date="2017-07" db="EMBL/GenBank/DDBJ databases">
        <title>Draft whole genome sequences of clinical Proprionibacteriaceae strains.</title>
        <authorList>
            <person name="Bernier A.-M."/>
            <person name="Bernard K."/>
            <person name="Domingo M.-C."/>
        </authorList>
    </citation>
    <scope>NUCLEOTIDE SEQUENCE [LARGE SCALE GENOMIC DNA]</scope>
    <source>
        <strain evidence="2 3">NML 130396</strain>
    </source>
</reference>
<dbReference type="Proteomes" id="UP000216311">
    <property type="component" value="Unassembled WGS sequence"/>
</dbReference>
<protein>
    <recommendedName>
        <fullName evidence="1">Polysaccharide biosynthesis enzyme WcbI domain-containing protein</fullName>
    </recommendedName>
</protein>
<comment type="caution">
    <text evidence="2">The sequence shown here is derived from an EMBL/GenBank/DDBJ whole genome shotgun (WGS) entry which is preliminary data.</text>
</comment>
<dbReference type="EMBL" id="NMVQ01000003">
    <property type="protein sequence ID" value="OYO24493.1"/>
    <property type="molecule type" value="Genomic_DNA"/>
</dbReference>
<sequence length="300" mass="32663">MADVPDGVDPREWHYGEFYGHRDAPGPCLLVWGNCQAEALRVLLDPVAGDRWSTVRIPPVHELTEADLPHLDRVLDRTTALIAQPVREDYRELPLGTGQVAERTAGARTVRIPNLFWAALHPFQVLVRGAAGDPPGVPYHDLRVLTGAPLDHRPPAGAARTIAAESREELKHRQQRDDTLPADDLFAAADTAATNVINHPGNAVLIGLAGRIAEELELSGTVADPGRELLGGLRAPIPDWVVEELRLSGEPRSGWVVDGREVAESELAETQRAWYAEHPELVEAGRQRHARTIAALGLPG</sequence>
<dbReference type="InterPro" id="IPR041307">
    <property type="entry name" value="WcbI"/>
</dbReference>
<organism evidence="2 3">
    <name type="scientific">Enemella dayhoffiae</name>
    <dbReference type="NCBI Taxonomy" id="2016507"/>
    <lineage>
        <taxon>Bacteria</taxon>
        <taxon>Bacillati</taxon>
        <taxon>Actinomycetota</taxon>
        <taxon>Actinomycetes</taxon>
        <taxon>Propionibacteriales</taxon>
        <taxon>Propionibacteriaceae</taxon>
        <taxon>Enemella</taxon>
    </lineage>
</organism>
<name>A0A255HC16_9ACTN</name>
<evidence type="ECO:0000313" key="2">
    <source>
        <dbReference type="EMBL" id="OYO24493.1"/>
    </source>
</evidence>
<dbReference type="OrthoDB" id="3283619at2"/>
<dbReference type="AlphaFoldDB" id="A0A255HC16"/>
<proteinExistence type="predicted"/>
<gene>
    <name evidence="2" type="ORF">CGZ93_03650</name>
</gene>
<dbReference type="Pfam" id="PF18588">
    <property type="entry name" value="WcbI"/>
    <property type="match status" value="1"/>
</dbReference>
<accession>A0A255HC16</accession>
<dbReference type="RefSeq" id="WP_094362801.1">
    <property type="nucleotide sequence ID" value="NZ_NMVQ01000003.1"/>
</dbReference>
<evidence type="ECO:0000313" key="3">
    <source>
        <dbReference type="Proteomes" id="UP000216311"/>
    </source>
</evidence>
<keyword evidence="3" id="KW-1185">Reference proteome</keyword>
<feature type="domain" description="Polysaccharide biosynthesis enzyme WcbI" evidence="1">
    <location>
        <begin position="29"/>
        <end position="220"/>
    </location>
</feature>
<evidence type="ECO:0000259" key="1">
    <source>
        <dbReference type="Pfam" id="PF18588"/>
    </source>
</evidence>